<protein>
    <submittedName>
        <fullName evidence="2">Uncharacterized protein</fullName>
    </submittedName>
</protein>
<name>A0A656DD68_KRYT1</name>
<evidence type="ECO:0000256" key="1">
    <source>
        <dbReference type="SAM" id="MobiDB-lite"/>
    </source>
</evidence>
<dbReference type="EMBL" id="CZVU01000100">
    <property type="protein sequence ID" value="CUT04773.1"/>
    <property type="molecule type" value="Genomic_DNA"/>
</dbReference>
<organism evidence="2 3">
    <name type="scientific">Kryptobacter tengchongensis</name>
    <dbReference type="NCBI Taxonomy" id="1643429"/>
    <lineage>
        <taxon>Bacteria</taxon>
        <taxon>Pseudomonadati</taxon>
        <taxon>Candidatus Kryptoniota</taxon>
        <taxon>Candidatus Kryptobacter</taxon>
    </lineage>
</organism>
<feature type="compositionally biased region" description="Basic and acidic residues" evidence="1">
    <location>
        <begin position="214"/>
        <end position="223"/>
    </location>
</feature>
<reference evidence="2 3" key="1">
    <citation type="submission" date="2015-11" db="EMBL/GenBank/DDBJ databases">
        <authorList>
            <person name="Varghese N."/>
        </authorList>
    </citation>
    <scope>NUCLEOTIDE SEQUENCE [LARGE SCALE GENOMIC DNA]</scope>
    <source>
        <strain evidence="2 3">JGI-24</strain>
    </source>
</reference>
<evidence type="ECO:0000313" key="2">
    <source>
        <dbReference type="EMBL" id="CUT04773.1"/>
    </source>
</evidence>
<dbReference type="RefSeq" id="WP_072150855.1">
    <property type="nucleotide sequence ID" value="NZ_CZVU01000100.1"/>
</dbReference>
<dbReference type="Proteomes" id="UP000243065">
    <property type="component" value="Unassembled WGS sequence"/>
</dbReference>
<accession>A0A656DD68</accession>
<evidence type="ECO:0000313" key="3">
    <source>
        <dbReference type="Proteomes" id="UP000243065"/>
    </source>
</evidence>
<feature type="compositionally biased region" description="Basic and acidic residues" evidence="1">
    <location>
        <begin position="156"/>
        <end position="165"/>
    </location>
</feature>
<proteinExistence type="predicted"/>
<feature type="region of interest" description="Disordered" evidence="1">
    <location>
        <begin position="156"/>
        <end position="267"/>
    </location>
</feature>
<feature type="compositionally biased region" description="Polar residues" evidence="1">
    <location>
        <begin position="292"/>
        <end position="312"/>
    </location>
</feature>
<gene>
    <name evidence="2" type="ORF">JGI24_01561</name>
</gene>
<dbReference type="AlphaFoldDB" id="A0A656DD68"/>
<sequence length="325" mass="38620">MKKIILIAFVSALFWGCYTQIGTLKEDEGYSTSKPEYKYYSENYDYAGWYYQRYVYRYYLPYPRYYLFFRYYTPSFAIGWGEWWYYDPYWFDYYWWNWYWWDRYYWWDLYWYLPTWYYYPWWYRAPVIVVINNYPYYSGGGRTVVFRSRNFGSTREGVRDERMKTESSSQSVAQPSRNAPLRGSGGSVQSGSSDEGSLRKSSSSGGRTPAVERGGGERTRGEGSTRTPSTPRVVPRSNDGNSGTPRQDSTPPRKTDQPRKIGTNRNSIQIYRNYETGRNTLIEMPKHDLPNVLNNSSLRGQPSSSTGFSQPEQRQEQKRHIGNRR</sequence>
<dbReference type="OrthoDB" id="9800008at2"/>
<feature type="compositionally biased region" description="Low complexity" evidence="1">
    <location>
        <begin position="189"/>
        <end position="206"/>
    </location>
</feature>
<feature type="region of interest" description="Disordered" evidence="1">
    <location>
        <begin position="285"/>
        <end position="325"/>
    </location>
</feature>
<feature type="compositionally biased region" description="Polar residues" evidence="1">
    <location>
        <begin position="238"/>
        <end position="250"/>
    </location>
</feature>
<keyword evidence="3" id="KW-1185">Reference proteome</keyword>
<feature type="compositionally biased region" description="Polar residues" evidence="1">
    <location>
        <begin position="166"/>
        <end position="177"/>
    </location>
</feature>